<dbReference type="AlphaFoldDB" id="A0A521EKB6"/>
<dbReference type="EMBL" id="WKKG01000003">
    <property type="protein sequence ID" value="MRX67665.1"/>
    <property type="molecule type" value="Genomic_DNA"/>
</dbReference>
<proteinExistence type="predicted"/>
<name>A0A521EKB6_9FLAO</name>
<sequence length="105" mass="11895">MENTINEKTLIESKVDLMYFRTVRRTTAHATLTDKALTISKYIGIVKDNYSLEEIESYYFFKVALIMPTGIGFKLKNGKKVEFAPLIGKIGKWKSALSESTIPQA</sequence>
<gene>
    <name evidence="1" type="ORF">GJU42_06795</name>
    <name evidence="2" type="ORF">SAMN06265349_10534</name>
</gene>
<accession>A0A521EKB6</accession>
<dbReference type="EMBL" id="FXTA01000005">
    <property type="protein sequence ID" value="SMO84354.1"/>
    <property type="molecule type" value="Genomic_DNA"/>
</dbReference>
<dbReference type="Proteomes" id="UP000317289">
    <property type="component" value="Unassembled WGS sequence"/>
</dbReference>
<dbReference type="RefSeq" id="WP_142451757.1">
    <property type="nucleotide sequence ID" value="NZ_FXTA01000005.1"/>
</dbReference>
<evidence type="ECO:0000313" key="1">
    <source>
        <dbReference type="EMBL" id="MRX67665.1"/>
    </source>
</evidence>
<evidence type="ECO:0000313" key="3">
    <source>
        <dbReference type="Proteomes" id="UP000317289"/>
    </source>
</evidence>
<keyword evidence="4" id="KW-1185">Reference proteome</keyword>
<evidence type="ECO:0000313" key="4">
    <source>
        <dbReference type="Proteomes" id="UP000468990"/>
    </source>
</evidence>
<reference evidence="2 3" key="1">
    <citation type="submission" date="2017-05" db="EMBL/GenBank/DDBJ databases">
        <authorList>
            <person name="Varghese N."/>
            <person name="Submissions S."/>
        </authorList>
    </citation>
    <scope>NUCLEOTIDE SEQUENCE [LARGE SCALE GENOMIC DNA]</scope>
    <source>
        <strain evidence="2 3">DSM 19382</strain>
    </source>
</reference>
<reference evidence="1 4" key="2">
    <citation type="submission" date="2019-11" db="EMBL/GenBank/DDBJ databases">
        <title>Flavobacterium resistens genome.</title>
        <authorList>
            <person name="Wilson V.M."/>
            <person name="Newman J.D."/>
        </authorList>
    </citation>
    <scope>NUCLEOTIDE SEQUENCE [LARGE SCALE GENOMIC DNA]</scope>
    <source>
        <strain evidence="1 4">DSM 19382</strain>
    </source>
</reference>
<organism evidence="2 3">
    <name type="scientific">Flavobacterium resistens</name>
    <dbReference type="NCBI Taxonomy" id="443612"/>
    <lineage>
        <taxon>Bacteria</taxon>
        <taxon>Pseudomonadati</taxon>
        <taxon>Bacteroidota</taxon>
        <taxon>Flavobacteriia</taxon>
        <taxon>Flavobacteriales</taxon>
        <taxon>Flavobacteriaceae</taxon>
        <taxon>Flavobacterium</taxon>
    </lineage>
</organism>
<protein>
    <submittedName>
        <fullName evidence="2">Uncharacterized protein</fullName>
    </submittedName>
</protein>
<dbReference type="Proteomes" id="UP000468990">
    <property type="component" value="Unassembled WGS sequence"/>
</dbReference>
<evidence type="ECO:0000313" key="2">
    <source>
        <dbReference type="EMBL" id="SMO84354.1"/>
    </source>
</evidence>